<evidence type="ECO:0000313" key="1">
    <source>
        <dbReference type="EMBL" id="XDV60977.1"/>
    </source>
</evidence>
<proteinExistence type="predicted"/>
<gene>
    <name evidence="1" type="ORF">AB8Z38_17955</name>
</gene>
<sequence>MTKREDGQSQSQEKIASKSGHFTAYYMMGHGSTTAVADATTHRADRKSFSLNAQAERCANT</sequence>
<reference evidence="1" key="1">
    <citation type="submission" date="2024-08" db="EMBL/GenBank/DDBJ databases">
        <authorList>
            <person name="Chaddad Z."/>
            <person name="Lamrabet M."/>
            <person name="Bouhnik O."/>
            <person name="Alami S."/>
            <person name="Wipf D."/>
            <person name="Courty P.E."/>
            <person name="Missbah El Idrissi M."/>
        </authorList>
    </citation>
    <scope>NUCLEOTIDE SEQUENCE</scope>
    <source>
        <strain evidence="1">LLZ17</strain>
    </source>
</reference>
<name>A0AB39XT27_9BRAD</name>
<accession>A0AB39XT27</accession>
<protein>
    <submittedName>
        <fullName evidence="1">Uncharacterized protein</fullName>
    </submittedName>
</protein>
<dbReference type="RefSeq" id="WP_369726321.1">
    <property type="nucleotide sequence ID" value="NZ_CP165734.1"/>
</dbReference>
<dbReference type="EMBL" id="CP165734">
    <property type="protein sequence ID" value="XDV60977.1"/>
    <property type="molecule type" value="Genomic_DNA"/>
</dbReference>
<organism evidence="1">
    <name type="scientific">Bradyrhizobium sp. LLZ17</name>
    <dbReference type="NCBI Taxonomy" id="3239388"/>
    <lineage>
        <taxon>Bacteria</taxon>
        <taxon>Pseudomonadati</taxon>
        <taxon>Pseudomonadota</taxon>
        <taxon>Alphaproteobacteria</taxon>
        <taxon>Hyphomicrobiales</taxon>
        <taxon>Nitrobacteraceae</taxon>
        <taxon>Bradyrhizobium</taxon>
    </lineage>
</organism>
<dbReference type="AlphaFoldDB" id="A0AB39XT27"/>